<dbReference type="EMBL" id="JBHLYW010000029">
    <property type="protein sequence ID" value="MFC0079980.1"/>
    <property type="molecule type" value="Genomic_DNA"/>
</dbReference>
<dbReference type="Proteomes" id="UP001589734">
    <property type="component" value="Unassembled WGS sequence"/>
</dbReference>
<organism evidence="5 6">
    <name type="scientific">Flavobacterium procerum</name>
    <dbReference type="NCBI Taxonomy" id="1455569"/>
    <lineage>
        <taxon>Bacteria</taxon>
        <taxon>Pseudomonadati</taxon>
        <taxon>Bacteroidota</taxon>
        <taxon>Flavobacteriia</taxon>
        <taxon>Flavobacteriales</taxon>
        <taxon>Flavobacteriaceae</taxon>
        <taxon>Flavobacterium</taxon>
    </lineage>
</organism>
<comment type="caution">
    <text evidence="5">The sequence shown here is derived from an EMBL/GenBank/DDBJ whole genome shotgun (WGS) entry which is preliminary data.</text>
</comment>
<keyword evidence="3" id="KW-0804">Transcription</keyword>
<dbReference type="PANTHER" id="PTHR43132:SF2">
    <property type="entry name" value="ARSENICAL RESISTANCE OPERON REPRESSOR ARSR-RELATED"/>
    <property type="match status" value="1"/>
</dbReference>
<gene>
    <name evidence="5" type="ORF">ACFFLS_23245</name>
</gene>
<feature type="domain" description="HTH arsR-type" evidence="4">
    <location>
        <begin position="1"/>
        <end position="84"/>
    </location>
</feature>
<dbReference type="Gene3D" id="1.10.10.10">
    <property type="entry name" value="Winged helix-like DNA-binding domain superfamily/Winged helix DNA-binding domain"/>
    <property type="match status" value="1"/>
</dbReference>
<dbReference type="PROSITE" id="PS50987">
    <property type="entry name" value="HTH_ARSR_2"/>
    <property type="match status" value="1"/>
</dbReference>
<sequence length="84" mass="9664">MNEIFKALNDATRREILDLLKEKDRSAGEIADAFSISKPSISHHLDILKRADLITSEKNGQFIIYSINTTIMEDVLQWILTFKQ</sequence>
<dbReference type="RefSeq" id="WP_379683025.1">
    <property type="nucleotide sequence ID" value="NZ_JBHLYW010000029.1"/>
</dbReference>
<evidence type="ECO:0000256" key="2">
    <source>
        <dbReference type="ARBA" id="ARBA00023125"/>
    </source>
</evidence>
<dbReference type="CDD" id="cd00090">
    <property type="entry name" value="HTH_ARSR"/>
    <property type="match status" value="1"/>
</dbReference>
<dbReference type="InterPro" id="IPR051011">
    <property type="entry name" value="Metal_resp_trans_reg"/>
</dbReference>
<evidence type="ECO:0000313" key="6">
    <source>
        <dbReference type="Proteomes" id="UP001589734"/>
    </source>
</evidence>
<keyword evidence="2" id="KW-0238">DNA-binding</keyword>
<evidence type="ECO:0000256" key="1">
    <source>
        <dbReference type="ARBA" id="ARBA00023015"/>
    </source>
</evidence>
<dbReference type="PANTHER" id="PTHR43132">
    <property type="entry name" value="ARSENICAL RESISTANCE OPERON REPRESSOR ARSR-RELATED"/>
    <property type="match status" value="1"/>
</dbReference>
<reference evidence="5 6" key="1">
    <citation type="submission" date="2024-09" db="EMBL/GenBank/DDBJ databases">
        <authorList>
            <person name="Sun Q."/>
            <person name="Mori K."/>
        </authorList>
    </citation>
    <scope>NUCLEOTIDE SEQUENCE [LARGE SCALE GENOMIC DNA]</scope>
    <source>
        <strain evidence="5 6">CGMCC 1.12926</strain>
    </source>
</reference>
<dbReference type="InterPro" id="IPR036388">
    <property type="entry name" value="WH-like_DNA-bd_sf"/>
</dbReference>
<dbReference type="InterPro" id="IPR001845">
    <property type="entry name" value="HTH_ArsR_DNA-bd_dom"/>
</dbReference>
<keyword evidence="1" id="KW-0805">Transcription regulation</keyword>
<dbReference type="PRINTS" id="PR00778">
    <property type="entry name" value="HTHARSR"/>
</dbReference>
<dbReference type="NCBIfam" id="NF033788">
    <property type="entry name" value="HTH_metalloreg"/>
    <property type="match status" value="1"/>
</dbReference>
<dbReference type="SMART" id="SM00418">
    <property type="entry name" value="HTH_ARSR"/>
    <property type="match status" value="1"/>
</dbReference>
<protein>
    <submittedName>
        <fullName evidence="5">Autorepressor SdpR family transcription factor</fullName>
    </submittedName>
</protein>
<dbReference type="SUPFAM" id="SSF46785">
    <property type="entry name" value="Winged helix' DNA-binding domain"/>
    <property type="match status" value="1"/>
</dbReference>
<keyword evidence="6" id="KW-1185">Reference proteome</keyword>
<accession>A0ABV6BX33</accession>
<name>A0ABV6BX33_9FLAO</name>
<dbReference type="Pfam" id="PF01022">
    <property type="entry name" value="HTH_5"/>
    <property type="match status" value="1"/>
</dbReference>
<evidence type="ECO:0000313" key="5">
    <source>
        <dbReference type="EMBL" id="MFC0079980.1"/>
    </source>
</evidence>
<evidence type="ECO:0000256" key="3">
    <source>
        <dbReference type="ARBA" id="ARBA00023163"/>
    </source>
</evidence>
<dbReference type="InterPro" id="IPR036390">
    <property type="entry name" value="WH_DNA-bd_sf"/>
</dbReference>
<dbReference type="InterPro" id="IPR011991">
    <property type="entry name" value="ArsR-like_HTH"/>
</dbReference>
<evidence type="ECO:0000259" key="4">
    <source>
        <dbReference type="PROSITE" id="PS50987"/>
    </source>
</evidence>
<proteinExistence type="predicted"/>
<dbReference type="InterPro" id="IPR047796">
    <property type="entry name" value="SdpR-like_repress"/>
</dbReference>
<dbReference type="NCBIfam" id="NF033789">
    <property type="entry name" value="repress_SdpR"/>
    <property type="match status" value="1"/>
</dbReference>